<keyword evidence="3" id="KW-1185">Reference proteome</keyword>
<dbReference type="VEuPathDB" id="TriTrypDB:Lsey_0257_0080"/>
<dbReference type="AlphaFoldDB" id="A0A0N0P3S2"/>
<feature type="domain" description="UBC core" evidence="1">
    <location>
        <begin position="95"/>
        <end position="145"/>
    </location>
</feature>
<dbReference type="EMBL" id="LJSK01000257">
    <property type="protein sequence ID" value="KPI84459.1"/>
    <property type="molecule type" value="Genomic_DNA"/>
</dbReference>
<evidence type="ECO:0000259" key="1">
    <source>
        <dbReference type="Pfam" id="PF00179"/>
    </source>
</evidence>
<proteinExistence type="predicted"/>
<evidence type="ECO:0000313" key="2">
    <source>
        <dbReference type="EMBL" id="KPI84459.1"/>
    </source>
</evidence>
<accession>A0A0N0P3S2</accession>
<dbReference type="OMA" id="HAWNGLV"/>
<gene>
    <name evidence="2" type="ORF">ABL78_6488</name>
</gene>
<name>A0A0N0P3S2_LEPSE</name>
<dbReference type="SUPFAM" id="SSF54495">
    <property type="entry name" value="UBC-like"/>
    <property type="match status" value="1"/>
</dbReference>
<dbReference type="InterPro" id="IPR016135">
    <property type="entry name" value="UBQ-conjugating_enzyme/RWD"/>
</dbReference>
<organism evidence="2 3">
    <name type="scientific">Leptomonas seymouri</name>
    <dbReference type="NCBI Taxonomy" id="5684"/>
    <lineage>
        <taxon>Eukaryota</taxon>
        <taxon>Discoba</taxon>
        <taxon>Euglenozoa</taxon>
        <taxon>Kinetoplastea</taxon>
        <taxon>Metakinetoplastina</taxon>
        <taxon>Trypanosomatida</taxon>
        <taxon>Trypanosomatidae</taxon>
        <taxon>Leishmaniinae</taxon>
        <taxon>Leptomonas</taxon>
    </lineage>
</organism>
<evidence type="ECO:0000313" key="3">
    <source>
        <dbReference type="Proteomes" id="UP000038009"/>
    </source>
</evidence>
<reference evidence="2 3" key="1">
    <citation type="journal article" date="2015" name="PLoS Pathog.">
        <title>Leptomonas seymouri: Adaptations to the Dixenous Life Cycle Analyzed by Genome Sequencing, Transcriptome Profiling and Co-infection with Leishmania donovani.</title>
        <authorList>
            <person name="Kraeva N."/>
            <person name="Butenko A."/>
            <person name="Hlavacova J."/>
            <person name="Kostygov A."/>
            <person name="Myskova J."/>
            <person name="Grybchuk D."/>
            <person name="Lestinova T."/>
            <person name="Votypka J."/>
            <person name="Volf P."/>
            <person name="Opperdoes F."/>
            <person name="Flegontov P."/>
            <person name="Lukes J."/>
            <person name="Yurchenko V."/>
        </authorList>
    </citation>
    <scope>NUCLEOTIDE SEQUENCE [LARGE SCALE GENOMIC DNA]</scope>
    <source>
        <strain evidence="2 3">ATCC 30220</strain>
    </source>
</reference>
<dbReference type="Gene3D" id="3.10.110.10">
    <property type="entry name" value="Ubiquitin Conjugating Enzyme"/>
    <property type="match status" value="1"/>
</dbReference>
<dbReference type="Pfam" id="PF00179">
    <property type="entry name" value="UQ_con"/>
    <property type="match status" value="1"/>
</dbReference>
<dbReference type="CDD" id="cd00195">
    <property type="entry name" value="UBCc_UEV"/>
    <property type="match status" value="1"/>
</dbReference>
<protein>
    <recommendedName>
        <fullName evidence="1">UBC core domain-containing protein</fullName>
    </recommendedName>
</protein>
<dbReference type="OrthoDB" id="47801at2759"/>
<dbReference type="InterPro" id="IPR000608">
    <property type="entry name" value="UBC"/>
</dbReference>
<sequence>MASTTAPPTALDEPTFTRDYLYRALYLRRELLIVTTHNSNNEALFSKPASGSSSASPRDILLLPPLYGANGLTTPPVGSDGTSGDPMLVPDHAWRGIVHIRAPSSPWYRGCFTFYVYFPSRYPFEPPIIELTGPLRSHPLVQERRVLHLDGLASAGAAAGLPSEAATGVTPQGGAVANSSVALSVLGQRFFIPFEEVYAAVDPMRVSVMAVLLQHILRFFYPSEWTAAMEAAAMNAAAARGIGQSTAVNLGQARRDVERRSVTQEVVLGRPFEQYLGTDVMEHFVQLWGTADPAGVGDVSTTVEGNSADWYSREVLPHLMHS</sequence>
<dbReference type="Proteomes" id="UP000038009">
    <property type="component" value="Unassembled WGS sequence"/>
</dbReference>
<comment type="caution">
    <text evidence="2">The sequence shown here is derived from an EMBL/GenBank/DDBJ whole genome shotgun (WGS) entry which is preliminary data.</text>
</comment>